<dbReference type="AlphaFoldDB" id="A0A2G5UNA9"/>
<evidence type="ECO:0000256" key="3">
    <source>
        <dbReference type="SAM" id="SignalP"/>
    </source>
</evidence>
<proteinExistence type="predicted"/>
<feature type="chain" id="PRO_5013579646" description="C-type lectin domain-containing protein" evidence="3">
    <location>
        <begin position="17"/>
        <end position="414"/>
    </location>
</feature>
<dbReference type="InterPro" id="IPR050976">
    <property type="entry name" value="Snaclec"/>
</dbReference>
<dbReference type="Gene3D" id="2.60.120.290">
    <property type="entry name" value="Spermadhesin, CUB domain"/>
    <property type="match status" value="1"/>
</dbReference>
<evidence type="ECO:0000259" key="5">
    <source>
        <dbReference type="PROSITE" id="PS50041"/>
    </source>
</evidence>
<dbReference type="InterPro" id="IPR035914">
    <property type="entry name" value="Sperma_CUB_dom_sf"/>
</dbReference>
<dbReference type="EMBL" id="PDUG01000003">
    <property type="protein sequence ID" value="PIC40933.1"/>
    <property type="molecule type" value="Genomic_DNA"/>
</dbReference>
<dbReference type="PANTHER" id="PTHR22991">
    <property type="entry name" value="PROTEIN CBG13490"/>
    <property type="match status" value="1"/>
</dbReference>
<dbReference type="SUPFAM" id="SSF56436">
    <property type="entry name" value="C-type lectin-like"/>
    <property type="match status" value="2"/>
</dbReference>
<evidence type="ECO:0000256" key="1">
    <source>
        <dbReference type="ARBA" id="ARBA00023157"/>
    </source>
</evidence>
<dbReference type="OrthoDB" id="5877913at2759"/>
<dbReference type="InterPro" id="IPR000859">
    <property type="entry name" value="CUB_dom"/>
</dbReference>
<dbReference type="Pfam" id="PF00059">
    <property type="entry name" value="Lectin_C"/>
    <property type="match status" value="2"/>
</dbReference>
<dbReference type="PROSITE" id="PS01180">
    <property type="entry name" value="CUB"/>
    <property type="match status" value="1"/>
</dbReference>
<dbReference type="PANTHER" id="PTHR22991:SF44">
    <property type="entry name" value="C-TYPE LECTIN-RELATED"/>
    <property type="match status" value="1"/>
</dbReference>
<dbReference type="CDD" id="cd00037">
    <property type="entry name" value="CLECT"/>
    <property type="match status" value="2"/>
</dbReference>
<keyword evidence="3" id="KW-0732">Signal</keyword>
<gene>
    <name evidence="6" type="primary">Cnig_chr_III.g8522</name>
    <name evidence="6" type="ORF">B9Z55_008522</name>
</gene>
<dbReference type="Gene3D" id="3.10.100.10">
    <property type="entry name" value="Mannose-Binding Protein A, subunit A"/>
    <property type="match status" value="2"/>
</dbReference>
<evidence type="ECO:0000313" key="7">
    <source>
        <dbReference type="Proteomes" id="UP000230233"/>
    </source>
</evidence>
<keyword evidence="7" id="KW-1185">Reference proteome</keyword>
<dbReference type="InterPro" id="IPR001304">
    <property type="entry name" value="C-type_lectin-like"/>
</dbReference>
<dbReference type="STRING" id="1611254.A0A2G5UNA9"/>
<dbReference type="PROSITE" id="PS50041">
    <property type="entry name" value="C_TYPE_LECTIN_2"/>
    <property type="match status" value="2"/>
</dbReference>
<dbReference type="SMART" id="SM00042">
    <property type="entry name" value="CUB"/>
    <property type="match status" value="1"/>
</dbReference>
<dbReference type="Proteomes" id="UP000230233">
    <property type="component" value="Chromosome III"/>
</dbReference>
<feature type="domain" description="C-type lectin" evidence="5">
    <location>
        <begin position="29"/>
        <end position="149"/>
    </location>
</feature>
<keyword evidence="1" id="KW-1015">Disulfide bond</keyword>
<dbReference type="Pfam" id="PF00431">
    <property type="entry name" value="CUB"/>
    <property type="match status" value="1"/>
</dbReference>
<comment type="caution">
    <text evidence="6">The sequence shown here is derived from an EMBL/GenBank/DDBJ whole genome shotgun (WGS) entry which is preliminary data.</text>
</comment>
<protein>
    <recommendedName>
        <fullName evidence="8">C-type lectin domain-containing protein</fullName>
    </recommendedName>
</protein>
<reference evidence="7" key="1">
    <citation type="submission" date="2017-10" db="EMBL/GenBank/DDBJ databases">
        <title>Rapid genome shrinkage in a self-fertile nematode reveals novel sperm competition proteins.</title>
        <authorList>
            <person name="Yin D."/>
            <person name="Schwarz E.M."/>
            <person name="Thomas C.G."/>
            <person name="Felde R.L."/>
            <person name="Korf I.F."/>
            <person name="Cutter A.D."/>
            <person name="Schartner C.M."/>
            <person name="Ralston E.J."/>
            <person name="Meyer B.J."/>
            <person name="Haag E.S."/>
        </authorList>
    </citation>
    <scope>NUCLEOTIDE SEQUENCE [LARGE SCALE GENOMIC DNA]</scope>
    <source>
        <strain evidence="7">JU1422</strain>
    </source>
</reference>
<evidence type="ECO:0000259" key="4">
    <source>
        <dbReference type="PROSITE" id="PS01180"/>
    </source>
</evidence>
<dbReference type="InterPro" id="IPR016187">
    <property type="entry name" value="CTDL_fold"/>
</dbReference>
<organism evidence="6 7">
    <name type="scientific">Caenorhabditis nigoni</name>
    <dbReference type="NCBI Taxonomy" id="1611254"/>
    <lineage>
        <taxon>Eukaryota</taxon>
        <taxon>Metazoa</taxon>
        <taxon>Ecdysozoa</taxon>
        <taxon>Nematoda</taxon>
        <taxon>Chromadorea</taxon>
        <taxon>Rhabditida</taxon>
        <taxon>Rhabditina</taxon>
        <taxon>Rhabditomorpha</taxon>
        <taxon>Rhabditoidea</taxon>
        <taxon>Rhabditidae</taxon>
        <taxon>Peloderinae</taxon>
        <taxon>Caenorhabditis</taxon>
    </lineage>
</organism>
<comment type="caution">
    <text evidence="2">Lacks conserved residue(s) required for the propagation of feature annotation.</text>
</comment>
<evidence type="ECO:0008006" key="8">
    <source>
        <dbReference type="Google" id="ProtNLM"/>
    </source>
</evidence>
<feature type="signal peptide" evidence="3">
    <location>
        <begin position="1"/>
        <end position="16"/>
    </location>
</feature>
<dbReference type="CDD" id="cd00041">
    <property type="entry name" value="CUB"/>
    <property type="match status" value="1"/>
</dbReference>
<sequence length="414" mass="45533">MKLFIFLSFCLTTVTAGNTTICTSGFTLVNNKCWKLYSGPANHTIAERTCTNVGGTLFMTKNAIDNRALASFVNSGGVDHVWMGLFCIGNDKSFCYFDDQKGSPTTYSNFAPGFPNSGVGRCVYYSVPGSPGGQWINGDCTEQLAFVCELPPTQPDICDFNFNNNCYFRLEEQTFSTAQQECQQMCGNMVSIHSAEENRYITSIYSQYSYDAIRIGGIATSKDFVVWTDGSIMDYSNLEVFGSSGNCLWLSLLTTDYHSKGSWFTGDCSTPKHFVCKRPIGDLNCSATPPPPTPAPPTPPPPTCSTGTYMAPGIITSPNFPSQYRSSCLYTLATYGSNKIRMTYNYIYTYSSSDSIFVYDGDSADAPLLDQKYGNYGNTLQTVTSTGNTLFVYFRYSSGATSYNGFNATFYSVF</sequence>
<name>A0A2G5UNA9_9PELO</name>
<accession>A0A2G5UNA9</accession>
<feature type="domain" description="CUB" evidence="4">
    <location>
        <begin position="304"/>
        <end position="413"/>
    </location>
</feature>
<dbReference type="InterPro" id="IPR016186">
    <property type="entry name" value="C-type_lectin-like/link_sf"/>
</dbReference>
<dbReference type="SMART" id="SM00034">
    <property type="entry name" value="CLECT"/>
    <property type="match status" value="2"/>
</dbReference>
<dbReference type="SUPFAM" id="SSF49854">
    <property type="entry name" value="Spermadhesin, CUB domain"/>
    <property type="match status" value="1"/>
</dbReference>
<evidence type="ECO:0000256" key="2">
    <source>
        <dbReference type="PROSITE-ProRule" id="PRU00059"/>
    </source>
</evidence>
<feature type="domain" description="C-type lectin" evidence="5">
    <location>
        <begin position="162"/>
        <end position="277"/>
    </location>
</feature>
<evidence type="ECO:0000313" key="6">
    <source>
        <dbReference type="EMBL" id="PIC40933.1"/>
    </source>
</evidence>